<dbReference type="GO" id="GO:0006884">
    <property type="term" value="P:cell volume homeostasis"/>
    <property type="evidence" value="ECO:0007669"/>
    <property type="project" value="TreeGrafter"/>
</dbReference>
<comment type="subcellular location">
    <subcellularLocation>
        <location evidence="1">Membrane</location>
        <topology evidence="1">Multi-pass membrane protein</topology>
    </subcellularLocation>
</comment>
<sequence>MSIWTSPCPNPFGLQRSPARTVQPDRYPLCVILLTTPTTVASPLLLNPKIISLLSKFRLGFHEVHVLPDINQKPRAEHTKRFEDMIAPFRLNDGFKDEATVAEMRRDCPWKISDEEVNKNRVKSLRQVRLNEILLDYSREAALVVITLPIGRKGKCPSSLYMAWLETLSQDLRPPVVLIRGNQENVLTFYCQ</sequence>
<proteinExistence type="predicted"/>
<dbReference type="Pfam" id="PF03522">
    <property type="entry name" value="SLC12"/>
    <property type="match status" value="1"/>
</dbReference>
<evidence type="ECO:0000256" key="1">
    <source>
        <dbReference type="ARBA" id="ARBA00004141"/>
    </source>
</evidence>
<dbReference type="GO" id="GO:1990573">
    <property type="term" value="P:potassium ion import across plasma membrane"/>
    <property type="evidence" value="ECO:0007669"/>
    <property type="project" value="TreeGrafter"/>
</dbReference>
<organism evidence="6 7">
    <name type="scientific">Marmota monax</name>
    <name type="common">Woodchuck</name>
    <dbReference type="NCBI Taxonomy" id="9995"/>
    <lineage>
        <taxon>Eukaryota</taxon>
        <taxon>Metazoa</taxon>
        <taxon>Chordata</taxon>
        <taxon>Craniata</taxon>
        <taxon>Vertebrata</taxon>
        <taxon>Euteleostomi</taxon>
        <taxon>Mammalia</taxon>
        <taxon>Eutheria</taxon>
        <taxon>Euarchontoglires</taxon>
        <taxon>Glires</taxon>
        <taxon>Rodentia</taxon>
        <taxon>Sciuromorpha</taxon>
        <taxon>Sciuridae</taxon>
        <taxon>Xerinae</taxon>
        <taxon>Marmotini</taxon>
        <taxon>Marmota</taxon>
    </lineage>
</organism>
<evidence type="ECO:0000259" key="5">
    <source>
        <dbReference type="Pfam" id="PF03522"/>
    </source>
</evidence>
<dbReference type="Proteomes" id="UP000335636">
    <property type="component" value="Unassembled WGS sequence"/>
</dbReference>
<comment type="caution">
    <text evidence="6">The sequence shown here is derived from an EMBL/GenBank/DDBJ whole genome shotgun (WGS) entry which is preliminary data.</text>
</comment>
<reference evidence="6" key="1">
    <citation type="submission" date="2019-04" db="EMBL/GenBank/DDBJ databases">
        <authorList>
            <person name="Alioto T."/>
            <person name="Alioto T."/>
        </authorList>
    </citation>
    <scope>NUCLEOTIDE SEQUENCE [LARGE SCALE GENOMIC DNA]</scope>
</reference>
<keyword evidence="7" id="KW-1185">Reference proteome</keyword>
<evidence type="ECO:0000256" key="2">
    <source>
        <dbReference type="ARBA" id="ARBA00022692"/>
    </source>
</evidence>
<protein>
    <recommendedName>
        <fullName evidence="5">SLC12A transporter C-terminal domain-containing protein</fullName>
    </recommendedName>
</protein>
<evidence type="ECO:0000313" key="6">
    <source>
        <dbReference type="EMBL" id="VTJ52123.1"/>
    </source>
</evidence>
<dbReference type="AlphaFoldDB" id="A0A5E4A4B4"/>
<dbReference type="GO" id="GO:0055078">
    <property type="term" value="P:sodium ion homeostasis"/>
    <property type="evidence" value="ECO:0007669"/>
    <property type="project" value="TreeGrafter"/>
</dbReference>
<dbReference type="EMBL" id="CABDUW010000014">
    <property type="protein sequence ID" value="VTJ52123.1"/>
    <property type="molecule type" value="Genomic_DNA"/>
</dbReference>
<dbReference type="GO" id="GO:0055075">
    <property type="term" value="P:potassium ion homeostasis"/>
    <property type="evidence" value="ECO:0007669"/>
    <property type="project" value="TreeGrafter"/>
</dbReference>
<accession>A0A5E4A4B4</accession>
<evidence type="ECO:0000313" key="7">
    <source>
        <dbReference type="Proteomes" id="UP000335636"/>
    </source>
</evidence>
<dbReference type="GO" id="GO:0008511">
    <property type="term" value="F:sodium:potassium:chloride symporter activity"/>
    <property type="evidence" value="ECO:0007669"/>
    <property type="project" value="TreeGrafter"/>
</dbReference>
<keyword evidence="2" id="KW-0812">Transmembrane</keyword>
<evidence type="ECO:0000256" key="3">
    <source>
        <dbReference type="ARBA" id="ARBA00022989"/>
    </source>
</evidence>
<keyword evidence="4" id="KW-0472">Membrane</keyword>
<dbReference type="InterPro" id="IPR004842">
    <property type="entry name" value="SLC12A_fam"/>
</dbReference>
<name>A0A5E4A4B4_MARMO</name>
<dbReference type="InterPro" id="IPR018491">
    <property type="entry name" value="SLC12_C"/>
</dbReference>
<gene>
    <name evidence="6" type="ORF">MONAX_5E038014</name>
</gene>
<keyword evidence="3" id="KW-1133">Transmembrane helix</keyword>
<dbReference type="GO" id="GO:0016324">
    <property type="term" value="C:apical plasma membrane"/>
    <property type="evidence" value="ECO:0007669"/>
    <property type="project" value="TreeGrafter"/>
</dbReference>
<feature type="domain" description="SLC12A transporter C-terminal" evidence="5">
    <location>
        <begin position="49"/>
        <end position="191"/>
    </location>
</feature>
<dbReference type="GO" id="GO:0055064">
    <property type="term" value="P:chloride ion homeostasis"/>
    <property type="evidence" value="ECO:0007669"/>
    <property type="project" value="TreeGrafter"/>
</dbReference>
<dbReference type="PANTHER" id="PTHR11827:SF9">
    <property type="entry name" value="SOLUTE CARRIER FAMILY 12 MEMBER 3"/>
    <property type="match status" value="1"/>
</dbReference>
<evidence type="ECO:0000256" key="4">
    <source>
        <dbReference type="ARBA" id="ARBA00023136"/>
    </source>
</evidence>
<dbReference type="PANTHER" id="PTHR11827">
    <property type="entry name" value="SOLUTE CARRIER FAMILY 12, CATION COTRANSPORTERS"/>
    <property type="match status" value="1"/>
</dbReference>